<dbReference type="EMBL" id="QMFB01000023">
    <property type="protein sequence ID" value="RAV15585.1"/>
    <property type="molecule type" value="Genomic_DNA"/>
</dbReference>
<dbReference type="Proteomes" id="UP000250369">
    <property type="component" value="Unassembled WGS sequence"/>
</dbReference>
<comment type="caution">
    <text evidence="1">The sequence shown here is derived from an EMBL/GenBank/DDBJ whole genome shotgun (WGS) entry which is preliminary data.</text>
</comment>
<reference evidence="1 2" key="1">
    <citation type="journal article" date="2009" name="Int. J. Syst. Evol. Microbiol.">
        <title>Paenibacillus contaminans sp. nov., isolated from a contaminated laboratory plate.</title>
        <authorList>
            <person name="Chou J.H."/>
            <person name="Lee J.H."/>
            <person name="Lin M.C."/>
            <person name="Chang P.S."/>
            <person name="Arun A.B."/>
            <person name="Young C.C."/>
            <person name="Chen W.M."/>
        </authorList>
    </citation>
    <scope>NUCLEOTIDE SEQUENCE [LARGE SCALE GENOMIC DNA]</scope>
    <source>
        <strain evidence="1 2">CKOBP-6</strain>
    </source>
</reference>
<keyword evidence="2" id="KW-1185">Reference proteome</keyword>
<accession>A0A329M616</accession>
<proteinExistence type="predicted"/>
<protein>
    <submittedName>
        <fullName evidence="1">Uncharacterized protein</fullName>
    </submittedName>
</protein>
<evidence type="ECO:0000313" key="2">
    <source>
        <dbReference type="Proteomes" id="UP000250369"/>
    </source>
</evidence>
<evidence type="ECO:0000313" key="1">
    <source>
        <dbReference type="EMBL" id="RAV15585.1"/>
    </source>
</evidence>
<dbReference type="AlphaFoldDB" id="A0A329M616"/>
<organism evidence="1 2">
    <name type="scientific">Paenibacillus contaminans</name>
    <dbReference type="NCBI Taxonomy" id="450362"/>
    <lineage>
        <taxon>Bacteria</taxon>
        <taxon>Bacillati</taxon>
        <taxon>Bacillota</taxon>
        <taxon>Bacilli</taxon>
        <taxon>Bacillales</taxon>
        <taxon>Paenibacillaceae</taxon>
        <taxon>Paenibacillus</taxon>
    </lineage>
</organism>
<sequence length="157" mass="16759">MSYTGLTLGHTQAVENVTIQDCDIVVPVFVQTDGRVQFRSTTMKLSPAAQLIVRRPASAGSGVTEFIQCRVEKNVTSDAQVAIKLEDQGAGGSNVWFQQCMFNNPDGTAGIQPFISSSNSVTKTWFDASYADQTAANVLDQGGTLSNPNGVTLIAMH</sequence>
<gene>
    <name evidence="1" type="ORF">DQG23_29855</name>
</gene>
<name>A0A329M616_9BACL</name>